<accession>A0ABT9RLQ2</accession>
<evidence type="ECO:0000313" key="2">
    <source>
        <dbReference type="EMBL" id="MDP9870165.1"/>
    </source>
</evidence>
<proteinExistence type="predicted"/>
<sequence>MSDYTGSRIFRLAFSAIVITAGVAATGTVAIAGTAAAGASGVTMVSASDTQPTPTPTPTLPPHTDGDPWDGS</sequence>
<keyword evidence="3" id="KW-1185">Reference proteome</keyword>
<gene>
    <name evidence="2" type="ORF">J2S55_009431</name>
</gene>
<feature type="region of interest" description="Disordered" evidence="1">
    <location>
        <begin position="45"/>
        <end position="72"/>
    </location>
</feature>
<evidence type="ECO:0000256" key="1">
    <source>
        <dbReference type="SAM" id="MobiDB-lite"/>
    </source>
</evidence>
<reference evidence="2 3" key="1">
    <citation type="submission" date="2023-07" db="EMBL/GenBank/DDBJ databases">
        <title>Sequencing the genomes of 1000 actinobacteria strains.</title>
        <authorList>
            <person name="Klenk H.-P."/>
        </authorList>
    </citation>
    <scope>NUCLEOTIDE SEQUENCE [LARGE SCALE GENOMIC DNA]</scope>
    <source>
        <strain evidence="2 3">DSM 44109</strain>
    </source>
</reference>
<name>A0ABT9RLQ2_9ACTN</name>
<evidence type="ECO:0000313" key="3">
    <source>
        <dbReference type="Proteomes" id="UP001230426"/>
    </source>
</evidence>
<protein>
    <submittedName>
        <fullName evidence="2">Uncharacterized protein</fullName>
    </submittedName>
</protein>
<dbReference type="Proteomes" id="UP001230426">
    <property type="component" value="Unassembled WGS sequence"/>
</dbReference>
<dbReference type="RefSeq" id="WP_306875065.1">
    <property type="nucleotide sequence ID" value="NZ_JAUSRB010000002.1"/>
</dbReference>
<dbReference type="EMBL" id="JAUSRB010000002">
    <property type="protein sequence ID" value="MDP9870165.1"/>
    <property type="molecule type" value="Genomic_DNA"/>
</dbReference>
<organism evidence="2 3">
    <name type="scientific">Streptosporangium brasiliense</name>
    <dbReference type="NCBI Taxonomy" id="47480"/>
    <lineage>
        <taxon>Bacteria</taxon>
        <taxon>Bacillati</taxon>
        <taxon>Actinomycetota</taxon>
        <taxon>Actinomycetes</taxon>
        <taxon>Streptosporangiales</taxon>
        <taxon>Streptosporangiaceae</taxon>
        <taxon>Streptosporangium</taxon>
    </lineage>
</organism>
<comment type="caution">
    <text evidence="2">The sequence shown here is derived from an EMBL/GenBank/DDBJ whole genome shotgun (WGS) entry which is preliminary data.</text>
</comment>